<dbReference type="GO" id="GO:0030983">
    <property type="term" value="F:mismatched DNA binding"/>
    <property type="evidence" value="ECO:0007669"/>
    <property type="project" value="InterPro"/>
</dbReference>
<dbReference type="SUPFAM" id="SSF55271">
    <property type="entry name" value="DNA repair protein MutS, domain I"/>
    <property type="match status" value="1"/>
</dbReference>
<dbReference type="SUPFAM" id="SSF48334">
    <property type="entry name" value="DNA repair protein MutS, domain III"/>
    <property type="match status" value="1"/>
</dbReference>
<gene>
    <name evidence="9 12" type="primary">mutS</name>
    <name evidence="12" type="ORF">F0361_02475</name>
</gene>
<dbReference type="Gene3D" id="3.40.1170.10">
    <property type="entry name" value="DNA repair protein MutS, domain I"/>
    <property type="match status" value="1"/>
</dbReference>
<dbReference type="InterPro" id="IPR045076">
    <property type="entry name" value="MutS"/>
</dbReference>
<dbReference type="InterPro" id="IPR005748">
    <property type="entry name" value="DNA_mismatch_repair_MutS"/>
</dbReference>
<dbReference type="InterPro" id="IPR007695">
    <property type="entry name" value="DNA_mismatch_repair_MutS-lik_N"/>
</dbReference>
<dbReference type="InterPro" id="IPR036678">
    <property type="entry name" value="MutS_con_dom_sf"/>
</dbReference>
<dbReference type="Gene3D" id="3.30.420.110">
    <property type="entry name" value="MutS, connector domain"/>
    <property type="match status" value="1"/>
</dbReference>
<evidence type="ECO:0000256" key="2">
    <source>
        <dbReference type="ARBA" id="ARBA00021982"/>
    </source>
</evidence>
<evidence type="ECO:0000313" key="12">
    <source>
        <dbReference type="EMBL" id="KAA2219979.1"/>
    </source>
</evidence>
<dbReference type="NCBIfam" id="NF003810">
    <property type="entry name" value="PRK05399.1"/>
    <property type="match status" value="1"/>
</dbReference>
<evidence type="ECO:0000256" key="7">
    <source>
        <dbReference type="ARBA" id="ARBA00023204"/>
    </source>
</evidence>
<dbReference type="GO" id="GO:0005524">
    <property type="term" value="F:ATP binding"/>
    <property type="evidence" value="ECO:0007669"/>
    <property type="project" value="UniProtKB-UniRule"/>
</dbReference>
<evidence type="ECO:0000256" key="9">
    <source>
        <dbReference type="HAMAP-Rule" id="MF_00096"/>
    </source>
</evidence>
<proteinExistence type="inferred from homology"/>
<evidence type="ECO:0000256" key="6">
    <source>
        <dbReference type="ARBA" id="ARBA00023125"/>
    </source>
</evidence>
<keyword evidence="3 9" id="KW-0547">Nucleotide-binding</keyword>
<dbReference type="InterPro" id="IPR007696">
    <property type="entry name" value="DNA_mismatch_repair_MutS_core"/>
</dbReference>
<dbReference type="SMART" id="SM00534">
    <property type="entry name" value="MUTSac"/>
    <property type="match status" value="1"/>
</dbReference>
<evidence type="ECO:0000256" key="8">
    <source>
        <dbReference type="ARBA" id="ARBA00024647"/>
    </source>
</evidence>
<keyword evidence="6 9" id="KW-0238">DNA-binding</keyword>
<dbReference type="NCBIfam" id="TIGR01070">
    <property type="entry name" value="mutS1"/>
    <property type="match status" value="1"/>
</dbReference>
<comment type="similarity">
    <text evidence="1 9 10">Belongs to the DNA mismatch repair MutS family.</text>
</comment>
<dbReference type="GO" id="GO:0006298">
    <property type="term" value="P:mismatch repair"/>
    <property type="evidence" value="ECO:0007669"/>
    <property type="project" value="UniProtKB-UniRule"/>
</dbReference>
<keyword evidence="7 9" id="KW-0234">DNA repair</keyword>
<dbReference type="Gene3D" id="3.40.50.300">
    <property type="entry name" value="P-loop containing nucleotide triphosphate hydrolases"/>
    <property type="match status" value="1"/>
</dbReference>
<organism evidence="12 13">
    <name type="scientific">Maribacter flavus</name>
    <dbReference type="NCBI Taxonomy" id="1658664"/>
    <lineage>
        <taxon>Bacteria</taxon>
        <taxon>Pseudomonadati</taxon>
        <taxon>Bacteroidota</taxon>
        <taxon>Flavobacteriia</taxon>
        <taxon>Flavobacteriales</taxon>
        <taxon>Flavobacteriaceae</taxon>
        <taxon>Maribacter</taxon>
    </lineage>
</organism>
<evidence type="ECO:0000256" key="1">
    <source>
        <dbReference type="ARBA" id="ARBA00006271"/>
    </source>
</evidence>
<dbReference type="RefSeq" id="WP_154918474.1">
    <property type="nucleotide sequence ID" value="NZ_VUOE01000001.1"/>
</dbReference>
<evidence type="ECO:0000256" key="5">
    <source>
        <dbReference type="ARBA" id="ARBA00022840"/>
    </source>
</evidence>
<dbReference type="Pfam" id="PF05192">
    <property type="entry name" value="MutS_III"/>
    <property type="match status" value="1"/>
</dbReference>
<comment type="function">
    <text evidence="8 9">This protein is involved in the repair of mismatches in DNA. It is possible that it carries out the mismatch recognition step. This protein has a weak ATPase activity.</text>
</comment>
<dbReference type="FunFam" id="3.40.50.300:FF:000870">
    <property type="entry name" value="MutS protein homolog 4"/>
    <property type="match status" value="1"/>
</dbReference>
<dbReference type="InterPro" id="IPR007861">
    <property type="entry name" value="DNA_mismatch_repair_MutS_clamp"/>
</dbReference>
<evidence type="ECO:0000256" key="3">
    <source>
        <dbReference type="ARBA" id="ARBA00022741"/>
    </source>
</evidence>
<comment type="caution">
    <text evidence="12">The sequence shown here is derived from an EMBL/GenBank/DDBJ whole genome shotgun (WGS) entry which is preliminary data.</text>
</comment>
<feature type="domain" description="DNA mismatch repair proteins mutS family" evidence="11">
    <location>
        <begin position="680"/>
        <end position="696"/>
    </location>
</feature>
<dbReference type="PROSITE" id="PS00486">
    <property type="entry name" value="DNA_MISMATCH_REPAIR_2"/>
    <property type="match status" value="1"/>
</dbReference>
<evidence type="ECO:0000256" key="10">
    <source>
        <dbReference type="RuleBase" id="RU003756"/>
    </source>
</evidence>
<feature type="binding site" evidence="9">
    <location>
        <begin position="606"/>
        <end position="613"/>
    </location>
    <ligand>
        <name>ATP</name>
        <dbReference type="ChEBI" id="CHEBI:30616"/>
    </ligand>
</feature>
<dbReference type="Pfam" id="PF05188">
    <property type="entry name" value="MutS_II"/>
    <property type="match status" value="1"/>
</dbReference>
<accession>A0A5B2U059</accession>
<dbReference type="GO" id="GO:0003684">
    <property type="term" value="F:damaged DNA binding"/>
    <property type="evidence" value="ECO:0007669"/>
    <property type="project" value="UniProtKB-UniRule"/>
</dbReference>
<dbReference type="PIRSF" id="PIRSF037677">
    <property type="entry name" value="DNA_mis_repair_Msh6"/>
    <property type="match status" value="1"/>
</dbReference>
<keyword evidence="4 9" id="KW-0227">DNA damage</keyword>
<dbReference type="InterPro" id="IPR017261">
    <property type="entry name" value="DNA_mismatch_repair_MutS/MSH"/>
</dbReference>
<dbReference type="SUPFAM" id="SSF53150">
    <property type="entry name" value="DNA repair protein MutS, domain II"/>
    <property type="match status" value="1"/>
</dbReference>
<protein>
    <recommendedName>
        <fullName evidence="2 9">DNA mismatch repair protein MutS</fullName>
    </recommendedName>
</protein>
<dbReference type="PANTHER" id="PTHR11361">
    <property type="entry name" value="DNA MISMATCH REPAIR PROTEIN MUTS FAMILY MEMBER"/>
    <property type="match status" value="1"/>
</dbReference>
<dbReference type="InterPro" id="IPR027417">
    <property type="entry name" value="P-loop_NTPase"/>
</dbReference>
<dbReference type="SUPFAM" id="SSF52540">
    <property type="entry name" value="P-loop containing nucleoside triphosphate hydrolases"/>
    <property type="match status" value="1"/>
</dbReference>
<dbReference type="CDD" id="cd03284">
    <property type="entry name" value="ABC_MutS1"/>
    <property type="match status" value="1"/>
</dbReference>
<dbReference type="SMART" id="SM00533">
    <property type="entry name" value="MUTSd"/>
    <property type="match status" value="1"/>
</dbReference>
<dbReference type="PANTHER" id="PTHR11361:SF34">
    <property type="entry name" value="DNA MISMATCH REPAIR PROTEIN MSH1, MITOCHONDRIAL"/>
    <property type="match status" value="1"/>
</dbReference>
<evidence type="ECO:0000313" key="13">
    <source>
        <dbReference type="Proteomes" id="UP000323188"/>
    </source>
</evidence>
<reference evidence="12 13" key="1">
    <citation type="submission" date="2019-09" db="EMBL/GenBank/DDBJ databases">
        <authorList>
            <person name="Khan S.A."/>
            <person name="Jeon C.O."/>
            <person name="Chun B.H."/>
            <person name="Jeong S.E."/>
        </authorList>
    </citation>
    <scope>NUCLEOTIDE SEQUENCE [LARGE SCALE GENOMIC DNA]</scope>
    <source>
        <strain evidence="12 13">KCTC 42508</strain>
    </source>
</reference>
<sequence length="860" mass="97248">MKQYNTIKTKYPDALLLFRVGDFYETFGEDAVRASKILGIILTHRNNGGDRTELAGFPHHSLNTYLPKLVKAGQRVAICDQLEDPKQTKTIVKRGVTELVTPGVALNDDILNSKSNNFLCAVHFGRKKIGIAFADISTGEFLTSEGSEEQVDKLLQNFSPNEILIAKSHKKEFAEIFGTSFHTFYMEDWVYQEDYALENLTNHFKTKSLKGFGVDHLEHGIIASGVILHYLSETQHRQLQHINTLQRIAEDEYIWMDRFTIKNLELYHSNNENAVTLLDVIDRTLSPMGGRMIKRWLALPLKNVQKIKSRHQVVKHLFENEEILHKLQSNIKHMGDLERLISKISTGKVNPKEVVQLKNSLESVVPIKQLTSNSQNEALALIGDKLHSCDLLRNKIKEMLNEEAPVNILKGNVIAEGFSEELDELRGLATRGKDYLDQMLERETQATGISSLKIASNNVFGYYIEVRNTHKNKVPESWIRKQTLVNAERYITEELKEYESKILGAEERITSLEQQLFSQLIVWMQEYIQPVQNNAHLIAQLDCLCGFTQLAKENQYVAPELNDSTDIIIKNGRHPVIEKQLPLGEAYIANDVSLDRSGQQIIMITGPNMSGKSAILRQTALIVLLAQMGSFVPAEAAQIGYVDKIFTRVGASDNISMGESTFMVEMNETASILNNLSERSLVLLDEIGRGTSTYDGISIAWAISEYLHEHPARAKTLFATHYHELNEMAATFDRIKNYNVSVKELKDNVLFLRKLTPGGSEHSFGIHVAKMAGMPQQVIAKANKILKKLEKSHSSEELTEKMGSVPDDMQLSFFNLDDPLLEEIKEEILHLDIDTLTPVEALMKLNEIKRLLSKKKKATS</sequence>
<dbReference type="HAMAP" id="MF_00096">
    <property type="entry name" value="MutS"/>
    <property type="match status" value="1"/>
</dbReference>
<dbReference type="InterPro" id="IPR007860">
    <property type="entry name" value="DNA_mmatch_repair_MutS_con_dom"/>
</dbReference>
<dbReference type="InterPro" id="IPR016151">
    <property type="entry name" value="DNA_mismatch_repair_MutS_N"/>
</dbReference>
<evidence type="ECO:0000259" key="11">
    <source>
        <dbReference type="PROSITE" id="PS00486"/>
    </source>
</evidence>
<name>A0A5B2U059_9FLAO</name>
<dbReference type="InterPro" id="IPR000432">
    <property type="entry name" value="DNA_mismatch_repair_MutS_C"/>
</dbReference>
<dbReference type="InterPro" id="IPR036187">
    <property type="entry name" value="DNA_mismatch_repair_MutS_sf"/>
</dbReference>
<dbReference type="AlphaFoldDB" id="A0A5B2U059"/>
<dbReference type="Pfam" id="PF05190">
    <property type="entry name" value="MutS_IV"/>
    <property type="match status" value="1"/>
</dbReference>
<keyword evidence="5 9" id="KW-0067">ATP-binding</keyword>
<evidence type="ECO:0000256" key="4">
    <source>
        <dbReference type="ARBA" id="ARBA00022763"/>
    </source>
</evidence>
<dbReference type="Pfam" id="PF00488">
    <property type="entry name" value="MutS_V"/>
    <property type="match status" value="1"/>
</dbReference>
<dbReference type="GO" id="GO:0005829">
    <property type="term" value="C:cytosol"/>
    <property type="evidence" value="ECO:0007669"/>
    <property type="project" value="TreeGrafter"/>
</dbReference>
<dbReference type="Pfam" id="PF01624">
    <property type="entry name" value="MutS_I"/>
    <property type="match status" value="1"/>
</dbReference>
<dbReference type="Gene3D" id="1.10.1420.10">
    <property type="match status" value="2"/>
</dbReference>
<dbReference type="Proteomes" id="UP000323188">
    <property type="component" value="Unassembled WGS sequence"/>
</dbReference>
<dbReference type="GO" id="GO:0140664">
    <property type="term" value="F:ATP-dependent DNA damage sensor activity"/>
    <property type="evidence" value="ECO:0007669"/>
    <property type="project" value="InterPro"/>
</dbReference>
<dbReference type="EMBL" id="VUOE01000001">
    <property type="protein sequence ID" value="KAA2219979.1"/>
    <property type="molecule type" value="Genomic_DNA"/>
</dbReference>